<dbReference type="EMBL" id="KZ857330">
    <property type="protein sequence ID" value="RDW27316.1"/>
    <property type="molecule type" value="Genomic_DNA"/>
</dbReference>
<reference evidence="7 9" key="2">
    <citation type="submission" date="2018-07" db="EMBL/GenBank/DDBJ databases">
        <title>Draft Genome Assemblies for Five Robust Yarrowia lipolytica Strains Exhibiting High Lipid Production and Pentose Sugar Utilization and Sugar Alcohol Secretion from Undetoxified Lignocellulosic Biomass Hydrolysates.</title>
        <authorList>
            <consortium name="DOE Joint Genome Institute"/>
            <person name="Walker C."/>
            <person name="Ryu S."/>
            <person name="Na H."/>
            <person name="Zane M."/>
            <person name="LaButti K."/>
            <person name="Lipzen A."/>
            <person name="Haridas S."/>
            <person name="Barry K."/>
            <person name="Grigoriev I.V."/>
            <person name="Quarterman J."/>
            <person name="Slininger P."/>
            <person name="Dien B."/>
            <person name="Trinh C.T."/>
        </authorList>
    </citation>
    <scope>NUCLEOTIDE SEQUENCE [LARGE SCALE GENOMIC DNA]</scope>
    <source>
        <strain evidence="7 9">YB392</strain>
    </source>
</reference>
<dbReference type="GO" id="GO:0006091">
    <property type="term" value="P:generation of precursor metabolites and energy"/>
    <property type="evidence" value="ECO:0007669"/>
    <property type="project" value="UniProtKB-ARBA"/>
</dbReference>
<feature type="domain" description="Transketolase-like pyrimidine-binding" evidence="5">
    <location>
        <begin position="77"/>
        <end position="252"/>
    </location>
</feature>
<dbReference type="EC" id="1.2.4.4" evidence="2"/>
<evidence type="ECO:0000313" key="6">
    <source>
        <dbReference type="EMBL" id="AOW06681.1"/>
    </source>
</evidence>
<evidence type="ECO:0000313" key="8">
    <source>
        <dbReference type="Proteomes" id="UP000182444"/>
    </source>
</evidence>
<dbReference type="GeneID" id="2908627"/>
<evidence type="ECO:0000256" key="2">
    <source>
        <dbReference type="ARBA" id="ARBA00012277"/>
    </source>
</evidence>
<dbReference type="PANTHER" id="PTHR42980">
    <property type="entry name" value="2-OXOISOVALERATE DEHYDROGENASE SUBUNIT BETA-RELATED"/>
    <property type="match status" value="1"/>
</dbReference>
<evidence type="ECO:0000256" key="4">
    <source>
        <dbReference type="ARBA" id="ARBA00051764"/>
    </source>
</evidence>
<dbReference type="OMA" id="SEAYYMA"/>
<dbReference type="VEuPathDB" id="FungiDB:YALI1_F07630g"/>
<dbReference type="InterPro" id="IPR009014">
    <property type="entry name" value="Transketo_C/PFOR_II"/>
</dbReference>
<dbReference type="Proteomes" id="UP000256601">
    <property type="component" value="Unassembled WGS sequence"/>
</dbReference>
<dbReference type="eggNOG" id="KOG0525">
    <property type="taxonomic scope" value="Eukaryota"/>
</dbReference>
<organism evidence="6 8">
    <name type="scientific">Yarrowia lipolytica</name>
    <name type="common">Candida lipolytica</name>
    <dbReference type="NCBI Taxonomy" id="4952"/>
    <lineage>
        <taxon>Eukaryota</taxon>
        <taxon>Fungi</taxon>
        <taxon>Dikarya</taxon>
        <taxon>Ascomycota</taxon>
        <taxon>Saccharomycotina</taxon>
        <taxon>Dipodascomycetes</taxon>
        <taxon>Dipodascales</taxon>
        <taxon>Dipodascales incertae sedis</taxon>
        <taxon>Yarrowia</taxon>
    </lineage>
</organism>
<dbReference type="InterPro" id="IPR005475">
    <property type="entry name" value="Transketolase-like_Pyr-bd"/>
</dbReference>
<dbReference type="GO" id="GO:0007584">
    <property type="term" value="P:response to nutrient"/>
    <property type="evidence" value="ECO:0007669"/>
    <property type="project" value="TreeGrafter"/>
</dbReference>
<name>A0A1D8NM17_YARLL</name>
<dbReference type="SMART" id="SM00861">
    <property type="entry name" value="Transket_pyr"/>
    <property type="match status" value="1"/>
</dbReference>
<dbReference type="RefSeq" id="XP_505015.1">
    <property type="nucleotide sequence ID" value="XM_505015.1"/>
</dbReference>
<dbReference type="Pfam" id="PF02779">
    <property type="entry name" value="Transket_pyr"/>
    <property type="match status" value="1"/>
</dbReference>
<sequence length="398" mass="43136">MLTRLRPVLRGGVKASLPSLTKTVSPLRGYSSLVASHDSPNLVNLSEAPFLLNSANAALSHPELAGTAAAEGQAKQLNLYQSVNDALKTALETDETAVLFGEDVAFGGVFRCSMDLQERFGADRVFNTPLTEQGLVGFGIGYAAYGSTAIAEVQFADYVFPAFDQIVNEAAKYRARSSSNFDAGGLTIRMPCGVVGHGAMYHSQSGEAFFSHSPGIKVVMPRSPFQAKGLLLASIRSKDPIIFMEPKILYRASAEYVPTEDYELPIGKADVMQEGSDVTIVGYGTQLYHIHAAAKMAEQKLGASVEIIDLRTISPWDRDTVFESVKKTGRCVVTHEAPRTGGIGAEVAAEVQEKCFLHLESPVQRVTGWDTHMSLAFEDLQVPNVTRIFHSIKKAIEY</sequence>
<dbReference type="KEGG" id="yli:2908627"/>
<dbReference type="FunFam" id="3.40.50.920:FF:000001">
    <property type="entry name" value="Pyruvate dehydrogenase E1 beta subunit"/>
    <property type="match status" value="1"/>
</dbReference>
<dbReference type="Gene3D" id="3.40.50.970">
    <property type="match status" value="1"/>
</dbReference>
<gene>
    <name evidence="7" type="ORF">B0I71DRAFT_129372</name>
    <name evidence="6" type="ORF">YALI1_F07630g</name>
</gene>
<dbReference type="AlphaFoldDB" id="A0A1D8NM17"/>
<dbReference type="GO" id="GO:0003863">
    <property type="term" value="F:branched-chain 2-oxo acid dehydrogenase activity"/>
    <property type="evidence" value="ECO:0007669"/>
    <property type="project" value="UniProtKB-EC"/>
</dbReference>
<evidence type="ECO:0000313" key="7">
    <source>
        <dbReference type="EMBL" id="RDW27316.1"/>
    </source>
</evidence>
<dbReference type="SUPFAM" id="SSF52518">
    <property type="entry name" value="Thiamin diphosphate-binding fold (THDP-binding)"/>
    <property type="match status" value="1"/>
</dbReference>
<dbReference type="VEuPathDB" id="FungiDB:YALI0_F05038g"/>
<evidence type="ECO:0000313" key="9">
    <source>
        <dbReference type="Proteomes" id="UP000256601"/>
    </source>
</evidence>
<evidence type="ECO:0000256" key="3">
    <source>
        <dbReference type="ARBA" id="ARBA00023002"/>
    </source>
</evidence>
<dbReference type="Proteomes" id="UP000182444">
    <property type="component" value="Chromosome 1F"/>
</dbReference>
<protein>
    <recommendedName>
        <fullName evidence="2">3-methyl-2-oxobutanoate dehydrogenase (2-methylpropanoyl-transferring)</fullName>
        <ecNumber evidence="2">1.2.4.4</ecNumber>
    </recommendedName>
</protein>
<accession>A0A1D8NM17</accession>
<comment type="catalytic activity">
    <reaction evidence="4">
        <text>N(6)-[(R)-lipoyl]-L-lysyl-[protein] + 3-methyl-2-oxobutanoate + H(+) = N(6)-[(R)-S(8)-2-methylpropanoyldihydrolipoyl]-L-lysyl-[protein] + CO2</text>
        <dbReference type="Rhea" id="RHEA:13457"/>
        <dbReference type="Rhea" id="RHEA-COMP:10474"/>
        <dbReference type="Rhea" id="RHEA-COMP:10497"/>
        <dbReference type="ChEBI" id="CHEBI:11851"/>
        <dbReference type="ChEBI" id="CHEBI:15378"/>
        <dbReference type="ChEBI" id="CHEBI:16526"/>
        <dbReference type="ChEBI" id="CHEBI:83099"/>
        <dbReference type="ChEBI" id="CHEBI:83142"/>
        <dbReference type="EC" id="1.2.4.4"/>
    </reaction>
    <physiologicalReaction direction="left-to-right" evidence="4">
        <dbReference type="Rhea" id="RHEA:13458"/>
    </physiologicalReaction>
</comment>
<dbReference type="Pfam" id="PF02780">
    <property type="entry name" value="Transketolase_C"/>
    <property type="match status" value="1"/>
</dbReference>
<dbReference type="EMBL" id="CP017558">
    <property type="protein sequence ID" value="AOW06681.1"/>
    <property type="molecule type" value="Genomic_DNA"/>
</dbReference>
<dbReference type="GO" id="GO:0009083">
    <property type="term" value="P:branched-chain amino acid catabolic process"/>
    <property type="evidence" value="ECO:0007669"/>
    <property type="project" value="TreeGrafter"/>
</dbReference>
<proteinExistence type="predicted"/>
<reference evidence="6 8" key="1">
    <citation type="journal article" date="2016" name="PLoS ONE">
        <title>Sequence Assembly of Yarrowia lipolytica Strain W29/CLIB89 Shows Transposable Element Diversity.</title>
        <authorList>
            <person name="Magnan C."/>
            <person name="Yu J."/>
            <person name="Chang I."/>
            <person name="Jahn E."/>
            <person name="Kanomata Y."/>
            <person name="Wu J."/>
            <person name="Zeller M."/>
            <person name="Oakes M."/>
            <person name="Baldi P."/>
            <person name="Sandmeyer S."/>
        </authorList>
    </citation>
    <scope>NUCLEOTIDE SEQUENCE [LARGE SCALE GENOMIC DNA]</scope>
    <source>
        <strain evidence="6">CLIB89</strain>
        <strain evidence="8">CLIB89(W29)</strain>
    </source>
</reference>
<dbReference type="OrthoDB" id="878at2759"/>
<keyword evidence="3" id="KW-0560">Oxidoreductase</keyword>
<dbReference type="FunFam" id="3.40.50.970:FF:000001">
    <property type="entry name" value="Pyruvate dehydrogenase E1 beta subunit"/>
    <property type="match status" value="1"/>
</dbReference>
<evidence type="ECO:0000256" key="1">
    <source>
        <dbReference type="ARBA" id="ARBA00001964"/>
    </source>
</evidence>
<dbReference type="CDD" id="cd07036">
    <property type="entry name" value="TPP_PYR_E1-PDHc-beta_like"/>
    <property type="match status" value="1"/>
</dbReference>
<dbReference type="Gene3D" id="3.40.50.920">
    <property type="match status" value="1"/>
</dbReference>
<dbReference type="InterPro" id="IPR029061">
    <property type="entry name" value="THDP-binding"/>
</dbReference>
<dbReference type="SUPFAM" id="SSF52922">
    <property type="entry name" value="TK C-terminal domain-like"/>
    <property type="match status" value="1"/>
</dbReference>
<dbReference type="InterPro" id="IPR033248">
    <property type="entry name" value="Transketolase_C"/>
</dbReference>
<dbReference type="PANTHER" id="PTHR42980:SF1">
    <property type="entry name" value="2-OXOISOVALERATE DEHYDROGENASE SUBUNIT BETA, MITOCHONDRIAL"/>
    <property type="match status" value="1"/>
</dbReference>
<evidence type="ECO:0000259" key="5">
    <source>
        <dbReference type="SMART" id="SM00861"/>
    </source>
</evidence>
<comment type="cofactor">
    <cofactor evidence="1">
        <name>thiamine diphosphate</name>
        <dbReference type="ChEBI" id="CHEBI:58937"/>
    </cofactor>
</comment>